<accession>A0A7G9ZBL8</accession>
<dbReference type="Gene3D" id="3.60.21.10">
    <property type="match status" value="1"/>
</dbReference>
<proteinExistence type="predicted"/>
<keyword evidence="3" id="KW-0269">Exonuclease</keyword>
<evidence type="ECO:0000256" key="1">
    <source>
        <dbReference type="ARBA" id="ARBA00022722"/>
    </source>
</evidence>
<dbReference type="InterPro" id="IPR050535">
    <property type="entry name" value="DNA_Repair-Maintenance_Comp"/>
</dbReference>
<dbReference type="SUPFAM" id="SSF56300">
    <property type="entry name" value="Metallo-dependent phosphatases"/>
    <property type="match status" value="1"/>
</dbReference>
<evidence type="ECO:0000313" key="5">
    <source>
        <dbReference type="EMBL" id="QNO57652.1"/>
    </source>
</evidence>
<dbReference type="InterPro" id="IPR004843">
    <property type="entry name" value="Calcineurin-like_PHP"/>
</dbReference>
<dbReference type="EMBL" id="MT631697">
    <property type="protein sequence ID" value="QNO57652.1"/>
    <property type="molecule type" value="Genomic_DNA"/>
</dbReference>
<evidence type="ECO:0000259" key="4">
    <source>
        <dbReference type="Pfam" id="PF00149"/>
    </source>
</evidence>
<dbReference type="InterPro" id="IPR029052">
    <property type="entry name" value="Metallo-depent_PP-like"/>
</dbReference>
<evidence type="ECO:0000256" key="3">
    <source>
        <dbReference type="ARBA" id="ARBA00022839"/>
    </source>
</evidence>
<dbReference type="CDD" id="cd00840">
    <property type="entry name" value="MPP_Mre11_N"/>
    <property type="match status" value="1"/>
</dbReference>
<gene>
    <name evidence="5" type="ORF">LLBILDAL_00012</name>
</gene>
<name>A0A7G9ZBL8_9EURY</name>
<dbReference type="InterPro" id="IPR041796">
    <property type="entry name" value="Mre11_N"/>
</dbReference>
<dbReference type="AlphaFoldDB" id="A0A7G9ZBL8"/>
<reference evidence="5" key="1">
    <citation type="submission" date="2020-06" db="EMBL/GenBank/DDBJ databases">
        <title>Unique genomic features of the anaerobic methanotrophic archaea.</title>
        <authorList>
            <person name="Chadwick G.L."/>
            <person name="Skennerton C.T."/>
            <person name="Laso-Perez R."/>
            <person name="Leu A.O."/>
            <person name="Speth D.R."/>
            <person name="Yu H."/>
            <person name="Morgan-Lang C."/>
            <person name="Hatzenpichler R."/>
            <person name="Goudeau D."/>
            <person name="Malmstrom R."/>
            <person name="Brazelton W.J."/>
            <person name="Woyke T."/>
            <person name="Hallam S.J."/>
            <person name="Tyson G.W."/>
            <person name="Wegener G."/>
            <person name="Boetius A."/>
            <person name="Orphan V."/>
        </authorList>
    </citation>
    <scope>NUCLEOTIDE SEQUENCE</scope>
</reference>
<dbReference type="Pfam" id="PF00149">
    <property type="entry name" value="Metallophos"/>
    <property type="match status" value="1"/>
</dbReference>
<protein>
    <recommendedName>
        <fullName evidence="4">Calcineurin-like phosphoesterase domain-containing protein</fullName>
    </recommendedName>
</protein>
<evidence type="ECO:0000256" key="2">
    <source>
        <dbReference type="ARBA" id="ARBA00022801"/>
    </source>
</evidence>
<keyword evidence="1" id="KW-0540">Nuclease</keyword>
<organism evidence="5">
    <name type="scientific">Candidatus Methanophaga sp. ANME-1 ERB7</name>
    <dbReference type="NCBI Taxonomy" id="2759913"/>
    <lineage>
        <taxon>Archaea</taxon>
        <taxon>Methanobacteriati</taxon>
        <taxon>Methanobacteriota</taxon>
        <taxon>Stenosarchaea group</taxon>
        <taxon>Methanomicrobia</taxon>
        <taxon>Candidatus Methanophagales</taxon>
        <taxon>Candidatus Methanophagaceae</taxon>
        <taxon>Candidatus Methanophaga</taxon>
    </lineage>
</organism>
<feature type="domain" description="Calcineurin-like phosphoesterase" evidence="4">
    <location>
        <begin position="3"/>
        <end position="200"/>
    </location>
</feature>
<dbReference type="PANTHER" id="PTHR30337:SF0">
    <property type="entry name" value="NUCLEASE SBCCD SUBUNIT D"/>
    <property type="match status" value="1"/>
</dbReference>
<dbReference type="PANTHER" id="PTHR30337">
    <property type="entry name" value="COMPONENT OF ATP-DEPENDENT DSDNA EXONUCLEASE"/>
    <property type="match status" value="1"/>
</dbReference>
<dbReference type="GO" id="GO:0004527">
    <property type="term" value="F:exonuclease activity"/>
    <property type="evidence" value="ECO:0007669"/>
    <property type="project" value="UniProtKB-KW"/>
</dbReference>
<keyword evidence="2" id="KW-0378">Hydrolase</keyword>
<sequence length="375" mass="43076">MKRIFHIADTHIGYSAYRKMDEATGLNQREVDTCNAFKQFVDYTLKDRPDAVLHAGDLFDSVRPTNRAIAFVLSQILRLSDAKIPFVVISGNHETPRLKETGSVFSLFEHIPRVHVIYENGYELVEIDDLKIHAVPHCDDIEREKKKVRARDGINIALLHASVLGTGLPAFMMGEFNEQTITIDDLTNFDYVALGHYHKCTRVRADAYYAGSTERFSFSEVDSAKGFLEVRLGGDGGKEVIVHELRTRVMLDLEPIKCSSLDEHEIKNAIRHRIQECHPQDKVVRLKVQDMPLQVYHSLDFDELKRLTRSAVHFELKYEFQTENELLSVERPAFHSLHAEFDHFVGKYRIGADINKEKLRAMGSKYMQEWAGDEN</sequence>